<dbReference type="PANTHER" id="PTHR30547">
    <property type="entry name" value="UNCHARACTERIZED PROTEIN YHCG-RELATED"/>
    <property type="match status" value="1"/>
</dbReference>
<feature type="domain" description="YhcG N-terminal" evidence="1">
    <location>
        <begin position="4"/>
        <end position="71"/>
    </location>
</feature>
<keyword evidence="3" id="KW-1185">Reference proteome</keyword>
<dbReference type="KEGG" id="manq:L1994_10395"/>
<protein>
    <submittedName>
        <fullName evidence="2">DUF1016 N-terminal domain-containing protein</fullName>
    </submittedName>
</protein>
<dbReference type="Pfam" id="PF17761">
    <property type="entry name" value="DUF1016_N"/>
    <property type="match status" value="1"/>
</dbReference>
<evidence type="ECO:0000313" key="3">
    <source>
        <dbReference type="Proteomes" id="UP001218895"/>
    </source>
</evidence>
<evidence type="ECO:0000313" key="2">
    <source>
        <dbReference type="EMBL" id="WFN36537.1"/>
    </source>
</evidence>
<dbReference type="PANTHER" id="PTHR30547:SF5">
    <property type="entry name" value="NUCLEASE YHCG-RELATED"/>
    <property type="match status" value="1"/>
</dbReference>
<dbReference type="Proteomes" id="UP001218895">
    <property type="component" value="Chromosome"/>
</dbReference>
<proteinExistence type="predicted"/>
<dbReference type="EMBL" id="CP091092">
    <property type="protein sequence ID" value="WFN36537.1"/>
    <property type="molecule type" value="Genomic_DNA"/>
</dbReference>
<evidence type="ECO:0000259" key="1">
    <source>
        <dbReference type="Pfam" id="PF17761"/>
    </source>
</evidence>
<dbReference type="InterPro" id="IPR041527">
    <property type="entry name" value="YhcG_N"/>
</dbReference>
<sequence length="97" mass="11872">MDITNLRKMRQLYATFPIRNALRSELSWTHYRHLMRISDENARDFYMDEYVKSNWSSRQPEWQIYSFFYERLLASRDKEDVIKEAESKGLKQSETKP</sequence>
<dbReference type="InterPro" id="IPR053148">
    <property type="entry name" value="PD-DEXK-like_domain"/>
</dbReference>
<gene>
    <name evidence="2" type="ORF">L1994_10395</name>
</gene>
<accession>A0AAF0JLX2</accession>
<organism evidence="2 3">
    <name type="scientific">Methanomicrobium antiquum</name>
    <dbReference type="NCBI Taxonomy" id="487686"/>
    <lineage>
        <taxon>Archaea</taxon>
        <taxon>Methanobacteriati</taxon>
        <taxon>Methanobacteriota</taxon>
        <taxon>Stenosarchaea group</taxon>
        <taxon>Methanomicrobia</taxon>
        <taxon>Methanomicrobiales</taxon>
        <taxon>Methanomicrobiaceae</taxon>
        <taxon>Methanomicrobium</taxon>
    </lineage>
</organism>
<reference evidence="2" key="1">
    <citation type="submission" date="2022-01" db="EMBL/GenBank/DDBJ databases">
        <title>Complete genome of Methanomicrobium antiquum DSM 21220.</title>
        <authorList>
            <person name="Chen S.-C."/>
            <person name="You Y.-T."/>
            <person name="Zhou Y.-Z."/>
            <person name="Lai M.-C."/>
        </authorList>
    </citation>
    <scope>NUCLEOTIDE SEQUENCE</scope>
    <source>
        <strain evidence="2">DSM 21220</strain>
    </source>
</reference>
<dbReference type="AlphaFoldDB" id="A0AAF0JLX2"/>
<name>A0AAF0JLX2_9EURY</name>